<dbReference type="InterPro" id="IPR023828">
    <property type="entry name" value="Peptidase_S8_Ser-AS"/>
</dbReference>
<protein>
    <submittedName>
        <fullName evidence="10">Subtilisin-like protease 4</fullName>
    </submittedName>
</protein>
<sequence>MHPFPEAQMSTASVEAISKNYIVVLKEDVEEENFETHVQSVMSHHTDRMSASSTEDSSLDGLRERCCFGSFKSYYGAFHPDTLEHIKNSPEVDFVEQDQIMRVQEFITQNTVPSWGLARISHRAKGDLSSYHYHKSAGKDTTVYIIDTGININHEEFGGRAKWGTNTVDSINDDEGGHGTHVAGTIGGTTYGLAKNAQLIAVKVLGGKEGTGSNSGVMKGIEWVTSNARSKGKSSKCVANMSLGGGYSAALNKVVNAAAASGITFVVAAGNEAADASTTSPASAESAITVGATNIKDEMTDFSNFGPAVDIFAPGHEITSAWIGSNNATRTISGTSMASPHVAGLAACLIADEGISGSKAVTVRMKNLAVPGSVTNLAPNTTSRLAYNNSGK</sequence>
<keyword evidence="2 6" id="KW-0645">Protease</keyword>
<dbReference type="CDD" id="cd04077">
    <property type="entry name" value="Peptidases_S8_PCSK9_ProteinaseK_like"/>
    <property type="match status" value="1"/>
</dbReference>
<evidence type="ECO:0000256" key="4">
    <source>
        <dbReference type="ARBA" id="ARBA00022801"/>
    </source>
</evidence>
<evidence type="ECO:0000313" key="10">
    <source>
        <dbReference type="EMBL" id="RPB07440.1"/>
    </source>
</evidence>
<dbReference type="Gene3D" id="3.40.50.200">
    <property type="entry name" value="Peptidase S8/S53 domain"/>
    <property type="match status" value="1"/>
</dbReference>
<dbReference type="OrthoDB" id="206201at2759"/>
<dbReference type="PROSITE" id="PS00138">
    <property type="entry name" value="SUBTILASE_SER"/>
    <property type="match status" value="1"/>
</dbReference>
<dbReference type="InterPro" id="IPR034193">
    <property type="entry name" value="PCSK9_ProteinaseK-like"/>
</dbReference>
<proteinExistence type="inferred from homology"/>
<dbReference type="InParanoid" id="A0A3N4KAB0"/>
<keyword evidence="3" id="KW-0732">Signal</keyword>
<dbReference type="Gene3D" id="3.30.70.80">
    <property type="entry name" value="Peptidase S8 propeptide/proteinase inhibitor I9"/>
    <property type="match status" value="1"/>
</dbReference>
<feature type="active site" description="Charge relay system" evidence="6">
    <location>
        <position position="178"/>
    </location>
</feature>
<dbReference type="InterPro" id="IPR022398">
    <property type="entry name" value="Peptidase_S8_His-AS"/>
</dbReference>
<comment type="similarity">
    <text evidence="1 6 7">Belongs to the peptidase S8 family.</text>
</comment>
<dbReference type="SUPFAM" id="SSF52743">
    <property type="entry name" value="Subtilisin-like"/>
    <property type="match status" value="1"/>
</dbReference>
<dbReference type="FunFam" id="3.40.50.200:FF:000007">
    <property type="entry name" value="Subtilisin-like serine protease"/>
    <property type="match status" value="1"/>
</dbReference>
<evidence type="ECO:0000256" key="5">
    <source>
        <dbReference type="ARBA" id="ARBA00022825"/>
    </source>
</evidence>
<evidence type="ECO:0000256" key="3">
    <source>
        <dbReference type="ARBA" id="ARBA00022729"/>
    </source>
</evidence>
<dbReference type="PANTHER" id="PTHR43806:SF11">
    <property type="entry name" value="CEREVISIN-RELATED"/>
    <property type="match status" value="1"/>
</dbReference>
<feature type="active site" description="Charge relay system" evidence="6">
    <location>
        <position position="336"/>
    </location>
</feature>
<accession>A0A3N4KAB0</accession>
<keyword evidence="11" id="KW-1185">Reference proteome</keyword>
<gene>
    <name evidence="10" type="ORF">P167DRAFT_513594</name>
</gene>
<keyword evidence="4 6" id="KW-0378">Hydrolase</keyword>
<evidence type="ECO:0000256" key="2">
    <source>
        <dbReference type="ARBA" id="ARBA00022670"/>
    </source>
</evidence>
<organism evidence="10 11">
    <name type="scientific">Morchella conica CCBAS932</name>
    <dbReference type="NCBI Taxonomy" id="1392247"/>
    <lineage>
        <taxon>Eukaryota</taxon>
        <taxon>Fungi</taxon>
        <taxon>Dikarya</taxon>
        <taxon>Ascomycota</taxon>
        <taxon>Pezizomycotina</taxon>
        <taxon>Pezizomycetes</taxon>
        <taxon>Pezizales</taxon>
        <taxon>Morchellaceae</taxon>
        <taxon>Morchella</taxon>
    </lineage>
</organism>
<evidence type="ECO:0000259" key="9">
    <source>
        <dbReference type="Pfam" id="PF05922"/>
    </source>
</evidence>
<dbReference type="AlphaFoldDB" id="A0A3N4KAB0"/>
<dbReference type="Pfam" id="PF00082">
    <property type="entry name" value="Peptidase_S8"/>
    <property type="match status" value="1"/>
</dbReference>
<evidence type="ECO:0000256" key="6">
    <source>
        <dbReference type="PROSITE-ProRule" id="PRU01240"/>
    </source>
</evidence>
<reference evidence="10 11" key="1">
    <citation type="journal article" date="2018" name="Nat. Ecol. Evol.">
        <title>Pezizomycetes genomes reveal the molecular basis of ectomycorrhizal truffle lifestyle.</title>
        <authorList>
            <person name="Murat C."/>
            <person name="Payen T."/>
            <person name="Noel B."/>
            <person name="Kuo A."/>
            <person name="Morin E."/>
            <person name="Chen J."/>
            <person name="Kohler A."/>
            <person name="Krizsan K."/>
            <person name="Balestrini R."/>
            <person name="Da Silva C."/>
            <person name="Montanini B."/>
            <person name="Hainaut M."/>
            <person name="Levati E."/>
            <person name="Barry K.W."/>
            <person name="Belfiori B."/>
            <person name="Cichocki N."/>
            <person name="Clum A."/>
            <person name="Dockter R.B."/>
            <person name="Fauchery L."/>
            <person name="Guy J."/>
            <person name="Iotti M."/>
            <person name="Le Tacon F."/>
            <person name="Lindquist E.A."/>
            <person name="Lipzen A."/>
            <person name="Malagnac F."/>
            <person name="Mello A."/>
            <person name="Molinier V."/>
            <person name="Miyauchi S."/>
            <person name="Poulain J."/>
            <person name="Riccioni C."/>
            <person name="Rubini A."/>
            <person name="Sitrit Y."/>
            <person name="Splivallo R."/>
            <person name="Traeger S."/>
            <person name="Wang M."/>
            <person name="Zifcakova L."/>
            <person name="Wipf D."/>
            <person name="Zambonelli A."/>
            <person name="Paolocci F."/>
            <person name="Nowrousian M."/>
            <person name="Ottonello S."/>
            <person name="Baldrian P."/>
            <person name="Spatafora J.W."/>
            <person name="Henrissat B."/>
            <person name="Nagy L.G."/>
            <person name="Aury J.M."/>
            <person name="Wincker P."/>
            <person name="Grigoriev I.V."/>
            <person name="Bonfante P."/>
            <person name="Martin F.M."/>
        </authorList>
    </citation>
    <scope>NUCLEOTIDE SEQUENCE [LARGE SCALE GENOMIC DNA]</scope>
    <source>
        <strain evidence="10 11">CCBAS932</strain>
    </source>
</reference>
<dbReference type="InterPro" id="IPR000209">
    <property type="entry name" value="Peptidase_S8/S53_dom"/>
</dbReference>
<feature type="domain" description="Peptidase S8/S53" evidence="8">
    <location>
        <begin position="138"/>
        <end position="355"/>
    </location>
</feature>
<evidence type="ECO:0000259" key="8">
    <source>
        <dbReference type="Pfam" id="PF00082"/>
    </source>
</evidence>
<dbReference type="InterPro" id="IPR037045">
    <property type="entry name" value="S8pro/Inhibitor_I9_sf"/>
</dbReference>
<dbReference type="InterPro" id="IPR023827">
    <property type="entry name" value="Peptidase_S8_Asp-AS"/>
</dbReference>
<dbReference type="PRINTS" id="PR00723">
    <property type="entry name" value="SUBTILISIN"/>
</dbReference>
<dbReference type="InterPro" id="IPR050131">
    <property type="entry name" value="Peptidase_S8_subtilisin-like"/>
</dbReference>
<dbReference type="Proteomes" id="UP000277580">
    <property type="component" value="Unassembled WGS sequence"/>
</dbReference>
<dbReference type="SUPFAM" id="SSF54897">
    <property type="entry name" value="Protease propeptides/inhibitors"/>
    <property type="match status" value="1"/>
</dbReference>
<dbReference type="GO" id="GO:0004252">
    <property type="term" value="F:serine-type endopeptidase activity"/>
    <property type="evidence" value="ECO:0007669"/>
    <property type="project" value="UniProtKB-UniRule"/>
</dbReference>
<dbReference type="InterPro" id="IPR015500">
    <property type="entry name" value="Peptidase_S8_subtilisin-rel"/>
</dbReference>
<dbReference type="PROSITE" id="PS51892">
    <property type="entry name" value="SUBTILASE"/>
    <property type="match status" value="1"/>
</dbReference>
<evidence type="ECO:0000256" key="7">
    <source>
        <dbReference type="RuleBase" id="RU003355"/>
    </source>
</evidence>
<dbReference type="InterPro" id="IPR010259">
    <property type="entry name" value="S8pro/Inhibitor_I9"/>
</dbReference>
<evidence type="ECO:0000256" key="1">
    <source>
        <dbReference type="ARBA" id="ARBA00011073"/>
    </source>
</evidence>
<dbReference type="Pfam" id="PF05922">
    <property type="entry name" value="Inhibitor_I9"/>
    <property type="match status" value="1"/>
</dbReference>
<name>A0A3N4KAB0_9PEZI</name>
<feature type="domain" description="Inhibitor I9" evidence="9">
    <location>
        <begin position="20"/>
        <end position="103"/>
    </location>
</feature>
<dbReference type="GO" id="GO:0006508">
    <property type="term" value="P:proteolysis"/>
    <property type="evidence" value="ECO:0007669"/>
    <property type="project" value="UniProtKB-KW"/>
</dbReference>
<evidence type="ECO:0000313" key="11">
    <source>
        <dbReference type="Proteomes" id="UP000277580"/>
    </source>
</evidence>
<feature type="active site" description="Charge relay system" evidence="6">
    <location>
        <position position="147"/>
    </location>
</feature>
<dbReference type="InterPro" id="IPR036852">
    <property type="entry name" value="Peptidase_S8/S53_dom_sf"/>
</dbReference>
<keyword evidence="5 6" id="KW-0720">Serine protease</keyword>
<dbReference type="EMBL" id="ML119183">
    <property type="protein sequence ID" value="RPB07440.1"/>
    <property type="molecule type" value="Genomic_DNA"/>
</dbReference>
<dbReference type="PROSITE" id="PS00137">
    <property type="entry name" value="SUBTILASE_HIS"/>
    <property type="match status" value="1"/>
</dbReference>
<dbReference type="PANTHER" id="PTHR43806">
    <property type="entry name" value="PEPTIDASE S8"/>
    <property type="match status" value="1"/>
</dbReference>
<dbReference type="STRING" id="1392247.A0A3N4KAB0"/>
<dbReference type="PROSITE" id="PS00136">
    <property type="entry name" value="SUBTILASE_ASP"/>
    <property type="match status" value="1"/>
</dbReference>